<accession>A0ABT1XNG8</accession>
<organism evidence="2 3">
    <name type="scientific">Parerythrobacter lacustris</name>
    <dbReference type="NCBI Taxonomy" id="2969984"/>
    <lineage>
        <taxon>Bacteria</taxon>
        <taxon>Pseudomonadati</taxon>
        <taxon>Pseudomonadota</taxon>
        <taxon>Alphaproteobacteria</taxon>
        <taxon>Sphingomonadales</taxon>
        <taxon>Erythrobacteraceae</taxon>
        <taxon>Parerythrobacter</taxon>
    </lineage>
</organism>
<sequence>MTKTNAPQRSAWQKPSVRSITPVKRTAAGAVARTVEDPFYNPS</sequence>
<evidence type="ECO:0000256" key="1">
    <source>
        <dbReference type="SAM" id="MobiDB-lite"/>
    </source>
</evidence>
<dbReference type="Proteomes" id="UP001206067">
    <property type="component" value="Unassembled WGS sequence"/>
</dbReference>
<comment type="caution">
    <text evidence="2">The sequence shown here is derived from an EMBL/GenBank/DDBJ whole genome shotgun (WGS) entry which is preliminary data.</text>
</comment>
<dbReference type="EMBL" id="JANKHH010000003">
    <property type="protein sequence ID" value="MCR2833195.1"/>
    <property type="molecule type" value="Genomic_DNA"/>
</dbReference>
<gene>
    <name evidence="2" type="ORF">NSO95_04505</name>
</gene>
<evidence type="ECO:0000313" key="2">
    <source>
        <dbReference type="EMBL" id="MCR2833195.1"/>
    </source>
</evidence>
<reference evidence="2 3" key="1">
    <citation type="submission" date="2022-08" db="EMBL/GenBank/DDBJ databases">
        <title>Polyphasic taxonomy analysis of Qipengyuania sp.RS5-5.</title>
        <authorList>
            <person name="Xamxidin M."/>
            <person name="Wu M."/>
        </authorList>
    </citation>
    <scope>NUCLEOTIDE SEQUENCE [LARGE SCALE GENOMIC DNA]</scope>
    <source>
        <strain evidence="2 3">RS5-5</strain>
    </source>
</reference>
<keyword evidence="3" id="KW-1185">Reference proteome</keyword>
<protein>
    <submittedName>
        <fullName evidence="2">Uncharacterized protein</fullName>
    </submittedName>
</protein>
<feature type="compositionally biased region" description="Polar residues" evidence="1">
    <location>
        <begin position="1"/>
        <end position="19"/>
    </location>
</feature>
<dbReference type="RefSeq" id="WP_257594962.1">
    <property type="nucleotide sequence ID" value="NZ_JANKHH010000003.1"/>
</dbReference>
<name>A0ABT1XNG8_9SPHN</name>
<evidence type="ECO:0000313" key="3">
    <source>
        <dbReference type="Proteomes" id="UP001206067"/>
    </source>
</evidence>
<proteinExistence type="predicted"/>
<feature type="region of interest" description="Disordered" evidence="1">
    <location>
        <begin position="1"/>
        <end position="28"/>
    </location>
</feature>